<name>A0A1C7MQM4_GRIFR</name>
<dbReference type="Proteomes" id="UP000092993">
    <property type="component" value="Unassembled WGS sequence"/>
</dbReference>
<dbReference type="InterPro" id="IPR011009">
    <property type="entry name" value="Kinase-like_dom_sf"/>
</dbReference>
<evidence type="ECO:0000259" key="1">
    <source>
        <dbReference type="Pfam" id="PF01636"/>
    </source>
</evidence>
<evidence type="ECO:0000313" key="2">
    <source>
        <dbReference type="EMBL" id="OBZ79158.1"/>
    </source>
</evidence>
<proteinExistence type="predicted"/>
<dbReference type="InterPro" id="IPR051678">
    <property type="entry name" value="AGP_Transferase"/>
</dbReference>
<dbReference type="Gene3D" id="3.90.1200.10">
    <property type="match status" value="1"/>
</dbReference>
<dbReference type="EMBL" id="LUGG01000001">
    <property type="protein sequence ID" value="OBZ79158.1"/>
    <property type="molecule type" value="Genomic_DNA"/>
</dbReference>
<comment type="caution">
    <text evidence="2">The sequence shown here is derived from an EMBL/GenBank/DDBJ whole genome shotgun (WGS) entry which is preliminary data.</text>
</comment>
<dbReference type="OMA" id="ETTILEW"/>
<accession>A0A1C7MQM4</accession>
<evidence type="ECO:0000313" key="3">
    <source>
        <dbReference type="Proteomes" id="UP000092993"/>
    </source>
</evidence>
<dbReference type="PANTHER" id="PTHR21310:SF13">
    <property type="entry name" value="AMINOGLYCOSIDE PHOSPHOTRANSFERASE DOMAIN-CONTAINING PROTEIN"/>
    <property type="match status" value="1"/>
</dbReference>
<dbReference type="SUPFAM" id="SSF56112">
    <property type="entry name" value="Protein kinase-like (PK-like)"/>
    <property type="match status" value="1"/>
</dbReference>
<gene>
    <name evidence="2" type="ORF">A0H81_01178</name>
</gene>
<dbReference type="Pfam" id="PF01636">
    <property type="entry name" value="APH"/>
    <property type="match status" value="1"/>
</dbReference>
<protein>
    <recommendedName>
        <fullName evidence="1">Aminoglycoside phosphotransferase domain-containing protein</fullName>
    </recommendedName>
</protein>
<dbReference type="InterPro" id="IPR002575">
    <property type="entry name" value="Aminoglycoside_PTrfase"/>
</dbReference>
<dbReference type="PANTHER" id="PTHR21310">
    <property type="entry name" value="AMINOGLYCOSIDE PHOSPHOTRANSFERASE-RELATED-RELATED"/>
    <property type="match status" value="1"/>
</dbReference>
<keyword evidence="3" id="KW-1185">Reference proteome</keyword>
<dbReference type="OrthoDB" id="10003767at2759"/>
<organism evidence="2 3">
    <name type="scientific">Grifola frondosa</name>
    <name type="common">Maitake</name>
    <name type="synonym">Polyporus frondosus</name>
    <dbReference type="NCBI Taxonomy" id="5627"/>
    <lineage>
        <taxon>Eukaryota</taxon>
        <taxon>Fungi</taxon>
        <taxon>Dikarya</taxon>
        <taxon>Basidiomycota</taxon>
        <taxon>Agaricomycotina</taxon>
        <taxon>Agaricomycetes</taxon>
        <taxon>Polyporales</taxon>
        <taxon>Grifolaceae</taxon>
        <taxon>Grifola</taxon>
    </lineage>
</organism>
<dbReference type="AlphaFoldDB" id="A0A1C7MQM4"/>
<reference evidence="2 3" key="1">
    <citation type="submission" date="2016-03" db="EMBL/GenBank/DDBJ databases">
        <title>Whole genome sequencing of Grifola frondosa 9006-11.</title>
        <authorList>
            <person name="Min B."/>
            <person name="Park H."/>
            <person name="Kim J.-G."/>
            <person name="Cho H."/>
            <person name="Oh Y.-L."/>
            <person name="Kong W.-S."/>
            <person name="Choi I.-G."/>
        </authorList>
    </citation>
    <scope>NUCLEOTIDE SEQUENCE [LARGE SCALE GENOMIC DNA]</scope>
    <source>
        <strain evidence="2 3">9006-11</strain>
    </source>
</reference>
<sequence length="388" mass="43828">MVVLPFWNGEGECFELEGFPDSFHDWTLTSGETPDDLRRSLLDAVETVMQASVVSTRCRAIDLNLTLEAVLESGATVIVRQNYPVEDPVQQAWKACKFDSEVAVLSFVARNTVVPVPQLLAVVRGTDLNFVVMNKMPGVTLMNSFSLLSTVLKEQIILSYAEVALELFRLAVPQKIGTITASGPDQSLELIPSVPDHADRVFDTLAEYIDHLFARKRQFRIANDGTSRSRAMETLDKLEAHTRVIVEHLTTPSFLRCALVHDDFHAGNILIDDSRGCITAVVDWEFHMTQPAILAVAYPSWLLYTGPEDPRFATPTFWWNESPKESTRLCQLYEEIMKSKDREYYAALVSGQNLRCIVRWLRAEMPDVGCDRLHRWMDSTFPSELKLG</sequence>
<feature type="domain" description="Aminoglycoside phosphotransferase" evidence="1">
    <location>
        <begin position="91"/>
        <end position="313"/>
    </location>
</feature>